<feature type="region of interest" description="Disordered" evidence="8">
    <location>
        <begin position="28"/>
        <end position="60"/>
    </location>
</feature>
<dbReference type="Pfam" id="PF01328">
    <property type="entry name" value="Peroxidase_2"/>
    <property type="match status" value="1"/>
</dbReference>
<sequence>MRYSSPSLKSIAFALALVAPSLALPGMSSKPPRLSRRATPAVGDYVAPGPNDVRSPSNHGYLPRDGRNIHATDIITAMNDYLGFSATFDFVQTFGAGVRGAFVLLPDLSIGLKSYDVLTNSHNKIEHDASFTRNDAFFDLVASGVDPESIDNNNLPPMHNPPVNTTLIDLLVSFSKDGKTLTVDDIADARHARLQSTVAFNPTAVLQSEQTGALWREAGLVSLILGDANGTVRIDWLRDWFVNGRLPIELGWKKPNAGIFDNIEFAKIYQTAEKVRNGNNVPGGTPELPIQFGSVLKLGCIARCFPRVVLLRTHLLLSSTHFNASLYLRVRQVMPTECHIQCVFQ</sequence>
<keyword evidence="12" id="KW-1185">Reference proteome</keyword>
<dbReference type="PANTHER" id="PTHR33577">
    <property type="entry name" value="STERIGMATOCYSTIN BIOSYNTHESIS PEROXIDASE STCC-RELATED"/>
    <property type="match status" value="1"/>
</dbReference>
<dbReference type="GO" id="GO:0004601">
    <property type="term" value="F:peroxidase activity"/>
    <property type="evidence" value="ECO:0007669"/>
    <property type="project" value="UniProtKB-KW"/>
</dbReference>
<name>A0AAD6TGP9_9AGAR</name>
<gene>
    <name evidence="11" type="ORF">C8F04DRAFT_1069821</name>
</gene>
<evidence type="ECO:0000256" key="8">
    <source>
        <dbReference type="SAM" id="MobiDB-lite"/>
    </source>
</evidence>
<feature type="signal peptide" evidence="9">
    <location>
        <begin position="1"/>
        <end position="23"/>
    </location>
</feature>
<keyword evidence="9" id="KW-0732">Signal</keyword>
<evidence type="ECO:0000256" key="9">
    <source>
        <dbReference type="SAM" id="SignalP"/>
    </source>
</evidence>
<evidence type="ECO:0000256" key="6">
    <source>
        <dbReference type="ARBA" id="ARBA00023004"/>
    </source>
</evidence>
<evidence type="ECO:0000256" key="4">
    <source>
        <dbReference type="ARBA" id="ARBA00022723"/>
    </source>
</evidence>
<keyword evidence="3" id="KW-0349">Heme</keyword>
<evidence type="ECO:0000256" key="3">
    <source>
        <dbReference type="ARBA" id="ARBA00022617"/>
    </source>
</evidence>
<dbReference type="InterPro" id="IPR000028">
    <property type="entry name" value="Chloroperoxidase"/>
</dbReference>
<keyword evidence="2 11" id="KW-0575">Peroxidase</keyword>
<dbReference type="AlphaFoldDB" id="A0AAD6TGP9"/>
<dbReference type="EMBL" id="JARJCM010000006">
    <property type="protein sequence ID" value="KAJ7044865.1"/>
    <property type="molecule type" value="Genomic_DNA"/>
</dbReference>
<feature type="chain" id="PRO_5042255704" evidence="9">
    <location>
        <begin position="24"/>
        <end position="345"/>
    </location>
</feature>
<evidence type="ECO:0000256" key="7">
    <source>
        <dbReference type="ARBA" id="ARBA00025795"/>
    </source>
</evidence>
<organism evidence="11 12">
    <name type="scientific">Mycena alexandri</name>
    <dbReference type="NCBI Taxonomy" id="1745969"/>
    <lineage>
        <taxon>Eukaryota</taxon>
        <taxon>Fungi</taxon>
        <taxon>Dikarya</taxon>
        <taxon>Basidiomycota</taxon>
        <taxon>Agaricomycotina</taxon>
        <taxon>Agaricomycetes</taxon>
        <taxon>Agaricomycetidae</taxon>
        <taxon>Agaricales</taxon>
        <taxon>Marasmiineae</taxon>
        <taxon>Mycenaceae</taxon>
        <taxon>Mycena</taxon>
    </lineage>
</organism>
<keyword evidence="4" id="KW-0479">Metal-binding</keyword>
<evidence type="ECO:0000256" key="1">
    <source>
        <dbReference type="ARBA" id="ARBA00001970"/>
    </source>
</evidence>
<protein>
    <submittedName>
        <fullName evidence="11">Peroxidase, family 2-domain-containing protein</fullName>
    </submittedName>
</protein>
<dbReference type="Gene3D" id="1.10.489.10">
    <property type="entry name" value="Chloroperoxidase-like"/>
    <property type="match status" value="1"/>
</dbReference>
<dbReference type="PROSITE" id="PS51405">
    <property type="entry name" value="HEME_HALOPEROXIDASE"/>
    <property type="match status" value="1"/>
</dbReference>
<feature type="domain" description="Heme haloperoxidase family profile" evidence="10">
    <location>
        <begin position="29"/>
        <end position="273"/>
    </location>
</feature>
<dbReference type="PANTHER" id="PTHR33577:SF9">
    <property type="entry name" value="PEROXIDASE STCC"/>
    <property type="match status" value="1"/>
</dbReference>
<evidence type="ECO:0000313" key="11">
    <source>
        <dbReference type="EMBL" id="KAJ7044865.1"/>
    </source>
</evidence>
<dbReference type="GO" id="GO:0046872">
    <property type="term" value="F:metal ion binding"/>
    <property type="evidence" value="ECO:0007669"/>
    <property type="project" value="UniProtKB-KW"/>
</dbReference>
<evidence type="ECO:0000313" key="12">
    <source>
        <dbReference type="Proteomes" id="UP001218188"/>
    </source>
</evidence>
<accession>A0AAD6TGP9</accession>
<comment type="cofactor">
    <cofactor evidence="1">
        <name>heme b</name>
        <dbReference type="ChEBI" id="CHEBI:60344"/>
    </cofactor>
</comment>
<dbReference type="SUPFAM" id="SSF47571">
    <property type="entry name" value="Cloroperoxidase"/>
    <property type="match status" value="2"/>
</dbReference>
<keyword evidence="6" id="KW-0408">Iron</keyword>
<proteinExistence type="inferred from homology"/>
<evidence type="ECO:0000256" key="2">
    <source>
        <dbReference type="ARBA" id="ARBA00022559"/>
    </source>
</evidence>
<keyword evidence="5" id="KW-0560">Oxidoreductase</keyword>
<comment type="caution">
    <text evidence="11">The sequence shown here is derived from an EMBL/GenBank/DDBJ whole genome shotgun (WGS) entry which is preliminary data.</text>
</comment>
<dbReference type="Proteomes" id="UP001218188">
    <property type="component" value="Unassembled WGS sequence"/>
</dbReference>
<evidence type="ECO:0000259" key="10">
    <source>
        <dbReference type="PROSITE" id="PS51405"/>
    </source>
</evidence>
<reference evidence="11" key="1">
    <citation type="submission" date="2023-03" db="EMBL/GenBank/DDBJ databases">
        <title>Massive genome expansion in bonnet fungi (Mycena s.s.) driven by repeated elements and novel gene families across ecological guilds.</title>
        <authorList>
            <consortium name="Lawrence Berkeley National Laboratory"/>
            <person name="Harder C.B."/>
            <person name="Miyauchi S."/>
            <person name="Viragh M."/>
            <person name="Kuo A."/>
            <person name="Thoen E."/>
            <person name="Andreopoulos B."/>
            <person name="Lu D."/>
            <person name="Skrede I."/>
            <person name="Drula E."/>
            <person name="Henrissat B."/>
            <person name="Morin E."/>
            <person name="Kohler A."/>
            <person name="Barry K."/>
            <person name="LaButti K."/>
            <person name="Morin E."/>
            <person name="Salamov A."/>
            <person name="Lipzen A."/>
            <person name="Mereny Z."/>
            <person name="Hegedus B."/>
            <person name="Baldrian P."/>
            <person name="Stursova M."/>
            <person name="Weitz H."/>
            <person name="Taylor A."/>
            <person name="Grigoriev I.V."/>
            <person name="Nagy L.G."/>
            <person name="Martin F."/>
            <person name="Kauserud H."/>
        </authorList>
    </citation>
    <scope>NUCLEOTIDE SEQUENCE</scope>
    <source>
        <strain evidence="11">CBHHK200</strain>
    </source>
</reference>
<comment type="similarity">
    <text evidence="7">Belongs to the chloroperoxidase family.</text>
</comment>
<dbReference type="InterPro" id="IPR036851">
    <property type="entry name" value="Chloroperoxidase-like_sf"/>
</dbReference>
<evidence type="ECO:0000256" key="5">
    <source>
        <dbReference type="ARBA" id="ARBA00023002"/>
    </source>
</evidence>